<protein>
    <submittedName>
        <fullName evidence="2">Uncharacterized protein</fullName>
    </submittedName>
</protein>
<feature type="region of interest" description="Disordered" evidence="1">
    <location>
        <begin position="220"/>
        <end position="265"/>
    </location>
</feature>
<reference evidence="2" key="1">
    <citation type="submission" date="2023-06" db="EMBL/GenBank/DDBJ databases">
        <title>Genome-scale phylogeny and comparative genomics of the fungal order Sordariales.</title>
        <authorList>
            <consortium name="Lawrence Berkeley National Laboratory"/>
            <person name="Hensen N."/>
            <person name="Bonometti L."/>
            <person name="Westerberg I."/>
            <person name="Brannstrom I.O."/>
            <person name="Guillou S."/>
            <person name="Cros-Aarteil S."/>
            <person name="Calhoun S."/>
            <person name="Haridas S."/>
            <person name="Kuo A."/>
            <person name="Mondo S."/>
            <person name="Pangilinan J."/>
            <person name="Riley R."/>
            <person name="Labutti K."/>
            <person name="Andreopoulos B."/>
            <person name="Lipzen A."/>
            <person name="Chen C."/>
            <person name="Yanf M."/>
            <person name="Daum C."/>
            <person name="Ng V."/>
            <person name="Clum A."/>
            <person name="Steindorff A."/>
            <person name="Ohm R."/>
            <person name="Martin F."/>
            <person name="Silar P."/>
            <person name="Natvig D."/>
            <person name="Lalanne C."/>
            <person name="Gautier V."/>
            <person name="Ament-Velasquez S.L."/>
            <person name="Kruys A."/>
            <person name="Hutchinson M.I."/>
            <person name="Powell A.J."/>
            <person name="Barry K."/>
            <person name="Miller A.N."/>
            <person name="Grigoriev I.V."/>
            <person name="Debuchy R."/>
            <person name="Gladieux P."/>
            <person name="Thoren M.H."/>
            <person name="Johannesson H."/>
        </authorList>
    </citation>
    <scope>NUCLEOTIDE SEQUENCE</scope>
    <source>
        <strain evidence="2">CBS 540.89</strain>
    </source>
</reference>
<dbReference type="AlphaFoldDB" id="A0AA40BLH9"/>
<feature type="region of interest" description="Disordered" evidence="1">
    <location>
        <begin position="1"/>
        <end position="30"/>
    </location>
</feature>
<feature type="compositionally biased region" description="Basic and acidic residues" evidence="1">
    <location>
        <begin position="220"/>
        <end position="231"/>
    </location>
</feature>
<feature type="compositionally biased region" description="Low complexity" evidence="1">
    <location>
        <begin position="49"/>
        <end position="59"/>
    </location>
</feature>
<keyword evidence="3" id="KW-1185">Reference proteome</keyword>
<feature type="compositionally biased region" description="Polar residues" evidence="1">
    <location>
        <begin position="71"/>
        <end position="87"/>
    </location>
</feature>
<evidence type="ECO:0000313" key="2">
    <source>
        <dbReference type="EMBL" id="KAK0736424.1"/>
    </source>
</evidence>
<dbReference type="EMBL" id="JAUKTV010000006">
    <property type="protein sequence ID" value="KAK0736424.1"/>
    <property type="molecule type" value="Genomic_DNA"/>
</dbReference>
<sequence length="265" mass="30055">MPTKQERLPVQSPVVDRKPTTLPTGPDDFAGLRNHWAIRMIFRSDDHPSPASSHSPTDSNDGWDLPYNGMASVSSATSNNNQSSEAKSLSARLPTRSSTKADKGDSPRPVIEHVVPSARRFCDPSQIHDWDGLDRKRTAESYKLNYGGDTARVFLKTAADFDKYATDMTKPRSLFHEPCRRDPDSDLELELHLQKVRESRIRRRMVARRSQDTELKKSVDLENFKQKEHHGSLPPTQAQQKERPTDVESSGDCAGDDSQPFTWWW</sequence>
<name>A0AA40BLH9_9PEZI</name>
<comment type="caution">
    <text evidence="2">The sequence shown here is derived from an EMBL/GenBank/DDBJ whole genome shotgun (WGS) entry which is preliminary data.</text>
</comment>
<feature type="region of interest" description="Disordered" evidence="1">
    <location>
        <begin position="44"/>
        <end position="109"/>
    </location>
</feature>
<organism evidence="2 3">
    <name type="scientific">Apiosordaria backusii</name>
    <dbReference type="NCBI Taxonomy" id="314023"/>
    <lineage>
        <taxon>Eukaryota</taxon>
        <taxon>Fungi</taxon>
        <taxon>Dikarya</taxon>
        <taxon>Ascomycota</taxon>
        <taxon>Pezizomycotina</taxon>
        <taxon>Sordariomycetes</taxon>
        <taxon>Sordariomycetidae</taxon>
        <taxon>Sordariales</taxon>
        <taxon>Lasiosphaeriaceae</taxon>
        <taxon>Apiosordaria</taxon>
    </lineage>
</organism>
<proteinExistence type="predicted"/>
<evidence type="ECO:0000313" key="3">
    <source>
        <dbReference type="Proteomes" id="UP001172159"/>
    </source>
</evidence>
<gene>
    <name evidence="2" type="ORF">B0T21DRAFT_411606</name>
</gene>
<dbReference type="Proteomes" id="UP001172159">
    <property type="component" value="Unassembled WGS sequence"/>
</dbReference>
<evidence type="ECO:0000256" key="1">
    <source>
        <dbReference type="SAM" id="MobiDB-lite"/>
    </source>
</evidence>
<accession>A0AA40BLH9</accession>